<sequence>MAEIIFSSIQGSHETKSDQGHKINYDVTILYDREEPAYTIQYETKDRMVPQADTIKFENGSTVIEDGQNVFRLDKEEEQEEE</sequence>
<dbReference type="EMBL" id="RAPK01000010">
    <property type="protein sequence ID" value="RKD71190.1"/>
    <property type="molecule type" value="Genomic_DNA"/>
</dbReference>
<evidence type="ECO:0000313" key="1">
    <source>
        <dbReference type="EMBL" id="RKD71190.1"/>
    </source>
</evidence>
<dbReference type="AlphaFoldDB" id="A0A419UZZ3"/>
<dbReference type="OrthoDB" id="2968744at2"/>
<organism evidence="1 2">
    <name type="scientific">Sinobaca qinghaiensis</name>
    <dbReference type="NCBI Taxonomy" id="342944"/>
    <lineage>
        <taxon>Bacteria</taxon>
        <taxon>Bacillati</taxon>
        <taxon>Bacillota</taxon>
        <taxon>Bacilli</taxon>
        <taxon>Bacillales</taxon>
        <taxon>Sporolactobacillaceae</taxon>
        <taxon>Sinobaca</taxon>
    </lineage>
</organism>
<protein>
    <submittedName>
        <fullName evidence="1">Uncharacterized protein</fullName>
    </submittedName>
</protein>
<accession>A0A419UZZ3</accession>
<keyword evidence="2" id="KW-1185">Reference proteome</keyword>
<gene>
    <name evidence="1" type="ORF">ATL39_2585</name>
</gene>
<dbReference type="Proteomes" id="UP000285120">
    <property type="component" value="Unassembled WGS sequence"/>
</dbReference>
<proteinExistence type="predicted"/>
<evidence type="ECO:0000313" key="2">
    <source>
        <dbReference type="Proteomes" id="UP000285120"/>
    </source>
</evidence>
<dbReference type="RefSeq" id="WP_120193742.1">
    <property type="nucleotide sequence ID" value="NZ_RAPK01000010.1"/>
</dbReference>
<comment type="caution">
    <text evidence="1">The sequence shown here is derived from an EMBL/GenBank/DDBJ whole genome shotgun (WGS) entry which is preliminary data.</text>
</comment>
<reference evidence="1 2" key="1">
    <citation type="submission" date="2018-09" db="EMBL/GenBank/DDBJ databases">
        <title>Genomic Encyclopedia of Archaeal and Bacterial Type Strains, Phase II (KMG-II): from individual species to whole genera.</title>
        <authorList>
            <person name="Goeker M."/>
        </authorList>
    </citation>
    <scope>NUCLEOTIDE SEQUENCE [LARGE SCALE GENOMIC DNA]</scope>
    <source>
        <strain evidence="1 2">DSM 17008</strain>
    </source>
</reference>
<name>A0A419UZZ3_9BACL</name>